<feature type="domain" description="HTH tetR-type" evidence="3">
    <location>
        <begin position="14"/>
        <end position="73"/>
    </location>
</feature>
<dbReference type="SUPFAM" id="SSF46689">
    <property type="entry name" value="Homeodomain-like"/>
    <property type="match status" value="1"/>
</dbReference>
<dbReference type="AlphaFoldDB" id="A0A4R5KNM0"/>
<dbReference type="PANTHER" id="PTHR30055:SF226">
    <property type="entry name" value="HTH-TYPE TRANSCRIPTIONAL REGULATOR PKSA"/>
    <property type="match status" value="1"/>
</dbReference>
<dbReference type="Proteomes" id="UP000295636">
    <property type="component" value="Unassembled WGS sequence"/>
</dbReference>
<reference evidence="4 5" key="1">
    <citation type="submission" date="2019-03" db="EMBL/GenBank/DDBJ databases">
        <title>This is whole genome sequence of Paenibacillus sp MS74 strain.</title>
        <authorList>
            <person name="Trinh H.N."/>
        </authorList>
    </citation>
    <scope>NUCLEOTIDE SEQUENCE [LARGE SCALE GENOMIC DNA]</scope>
    <source>
        <strain evidence="4 5">MS74</strain>
    </source>
</reference>
<protein>
    <submittedName>
        <fullName evidence="4">TetR/AcrR family transcriptional regulator</fullName>
    </submittedName>
</protein>
<evidence type="ECO:0000256" key="1">
    <source>
        <dbReference type="ARBA" id="ARBA00023125"/>
    </source>
</evidence>
<proteinExistence type="predicted"/>
<dbReference type="Gene3D" id="1.10.357.10">
    <property type="entry name" value="Tetracycline Repressor, domain 2"/>
    <property type="match status" value="1"/>
</dbReference>
<dbReference type="GO" id="GO:0000976">
    <property type="term" value="F:transcription cis-regulatory region binding"/>
    <property type="evidence" value="ECO:0007669"/>
    <property type="project" value="TreeGrafter"/>
</dbReference>
<dbReference type="InterPro" id="IPR001647">
    <property type="entry name" value="HTH_TetR"/>
</dbReference>
<dbReference type="InterPro" id="IPR036271">
    <property type="entry name" value="Tet_transcr_reg_TetR-rel_C_sf"/>
</dbReference>
<dbReference type="EMBL" id="SMRT01000008">
    <property type="protein sequence ID" value="TDF96267.1"/>
    <property type="molecule type" value="Genomic_DNA"/>
</dbReference>
<keyword evidence="5" id="KW-1185">Reference proteome</keyword>
<name>A0A4R5KNM0_9BACL</name>
<dbReference type="GO" id="GO:0003700">
    <property type="term" value="F:DNA-binding transcription factor activity"/>
    <property type="evidence" value="ECO:0007669"/>
    <property type="project" value="TreeGrafter"/>
</dbReference>
<dbReference type="PRINTS" id="PR00455">
    <property type="entry name" value="HTHTETR"/>
</dbReference>
<evidence type="ECO:0000256" key="2">
    <source>
        <dbReference type="PROSITE-ProRule" id="PRU00335"/>
    </source>
</evidence>
<sequence>MSPRTKEQNDEIRERRKQQILETAETLFLQNGMQLDIRDVALKAGLGYGTVYHYYNNKHLLIHDIMEAGFAAAEELPKRLDAAQMPLEQLHGCLRQLPDSWTASRALFAVCKQAAERFMMFEPELQHSYSLRFESFIYNPVVNLIEDAIRQQELPPGLDPQQTANTLLGALIGAYSIYNNHNSGRFDAGFTANVLIQGIKATQQEAVQA</sequence>
<comment type="caution">
    <text evidence="4">The sequence shown here is derived from an EMBL/GenBank/DDBJ whole genome shotgun (WGS) entry which is preliminary data.</text>
</comment>
<dbReference type="SUPFAM" id="SSF48498">
    <property type="entry name" value="Tetracyclin repressor-like, C-terminal domain"/>
    <property type="match status" value="1"/>
</dbReference>
<dbReference type="PROSITE" id="PS50977">
    <property type="entry name" value="HTH_TETR_2"/>
    <property type="match status" value="1"/>
</dbReference>
<dbReference type="OrthoDB" id="2720430at2"/>
<organism evidence="4 5">
    <name type="scientific">Paenibacillus piri</name>
    <dbReference type="NCBI Taxonomy" id="2547395"/>
    <lineage>
        <taxon>Bacteria</taxon>
        <taxon>Bacillati</taxon>
        <taxon>Bacillota</taxon>
        <taxon>Bacilli</taxon>
        <taxon>Bacillales</taxon>
        <taxon>Paenibacillaceae</taxon>
        <taxon>Paenibacillus</taxon>
    </lineage>
</organism>
<evidence type="ECO:0000313" key="4">
    <source>
        <dbReference type="EMBL" id="TDF96267.1"/>
    </source>
</evidence>
<accession>A0A4R5KNM0</accession>
<dbReference type="InterPro" id="IPR050109">
    <property type="entry name" value="HTH-type_TetR-like_transc_reg"/>
</dbReference>
<feature type="DNA-binding region" description="H-T-H motif" evidence="2">
    <location>
        <begin position="36"/>
        <end position="55"/>
    </location>
</feature>
<gene>
    <name evidence="4" type="ORF">E1757_17935</name>
</gene>
<dbReference type="InterPro" id="IPR009057">
    <property type="entry name" value="Homeodomain-like_sf"/>
</dbReference>
<evidence type="ECO:0000313" key="5">
    <source>
        <dbReference type="Proteomes" id="UP000295636"/>
    </source>
</evidence>
<keyword evidence="1 2" id="KW-0238">DNA-binding</keyword>
<dbReference type="RefSeq" id="WP_133230535.1">
    <property type="nucleotide sequence ID" value="NZ_SMRT01000008.1"/>
</dbReference>
<dbReference type="PANTHER" id="PTHR30055">
    <property type="entry name" value="HTH-TYPE TRANSCRIPTIONAL REGULATOR RUTR"/>
    <property type="match status" value="1"/>
</dbReference>
<evidence type="ECO:0000259" key="3">
    <source>
        <dbReference type="PROSITE" id="PS50977"/>
    </source>
</evidence>
<dbReference type="Pfam" id="PF00440">
    <property type="entry name" value="TetR_N"/>
    <property type="match status" value="1"/>
</dbReference>